<feature type="region of interest" description="Disordered" evidence="1">
    <location>
        <begin position="58"/>
        <end position="102"/>
    </location>
</feature>
<dbReference type="KEGG" id="lak:106181563"/>
<dbReference type="RefSeq" id="XP_013421434.1">
    <property type="nucleotide sequence ID" value="XM_013565980.2"/>
</dbReference>
<dbReference type="InterPro" id="IPR002109">
    <property type="entry name" value="Glutaredoxin"/>
</dbReference>
<gene>
    <name evidence="5 6" type="primary">LOC106181563</name>
    <name evidence="4" type="synonym">LOC106178613</name>
</gene>
<sequence>MSATDKRRRKSPDWLRIFRDTAHCELDQVEDTKSEKKAPVTIIDTIDRTDIVECGRFQNGYAPPVQSKPQNRSPEQKSRKVTKNHHPKPLKDPENGEDSRPHVKNIFNEHFYVNGFADESVEDGKNGKSSIFAGRRDMLNTSALEEHIIVSGKGTVRGFKNRVRAGIVTFLEQQDKNKKNYKVLEKGKIVVYTTTMRIIRDTYEKCQKVRYILQNHMVRFEEKDVFMNRDHQKELIERLGEDEVTVPQVFADGVLLGGVEALDNLNESGELRKIFRHFKKITVNQMCEKCGGYRYVPCSVCHGSKKSTYRNHFTTEFCALRCMQCDENGLVRCDLCLDQQE</sequence>
<dbReference type="RefSeq" id="XP_013417328.1">
    <property type="nucleotide sequence ID" value="XM_013561874.1"/>
</dbReference>
<accession>A0A1S3KG43</accession>
<dbReference type="OMA" id="TTMRIIR"/>
<keyword evidence="3" id="KW-1185">Reference proteome</keyword>
<dbReference type="GO" id="GO:0007605">
    <property type="term" value="P:sensory perception of sound"/>
    <property type="evidence" value="ECO:0007669"/>
    <property type="project" value="InterPro"/>
</dbReference>
<dbReference type="Pfam" id="PF00462">
    <property type="entry name" value="Glutaredoxin"/>
    <property type="match status" value="1"/>
</dbReference>
<dbReference type="Gene3D" id="3.40.30.10">
    <property type="entry name" value="Glutaredoxin"/>
    <property type="match status" value="1"/>
</dbReference>
<dbReference type="KEGG" id="lak:106178613"/>
<dbReference type="AlphaFoldDB" id="A0A1S3KG43"/>
<organism evidence="3 6">
    <name type="scientific">Lingula anatina</name>
    <name type="common">Brachiopod</name>
    <name type="synonym">Lingula unguis</name>
    <dbReference type="NCBI Taxonomy" id="7574"/>
    <lineage>
        <taxon>Eukaryota</taxon>
        <taxon>Metazoa</taxon>
        <taxon>Spiralia</taxon>
        <taxon>Lophotrochozoa</taxon>
        <taxon>Brachiopoda</taxon>
        <taxon>Linguliformea</taxon>
        <taxon>Lingulata</taxon>
        <taxon>Lingulida</taxon>
        <taxon>Linguloidea</taxon>
        <taxon>Lingulidae</taxon>
        <taxon>Lingula</taxon>
    </lineage>
</organism>
<dbReference type="PANTHER" id="PTHR46990:SF1">
    <property type="entry name" value="GLUTAREDOXIN DOMAIN-CONTAINING CYSTEINE-RICH PROTEIN 1"/>
    <property type="match status" value="1"/>
</dbReference>
<feature type="compositionally biased region" description="Basic and acidic residues" evidence="1">
    <location>
        <begin position="89"/>
        <end position="101"/>
    </location>
</feature>
<evidence type="ECO:0000313" key="6">
    <source>
        <dbReference type="RefSeq" id="XP_013421434.1"/>
    </source>
</evidence>
<dbReference type="CDD" id="cd03031">
    <property type="entry name" value="GRX_GRX_like"/>
    <property type="match status" value="1"/>
</dbReference>
<protein>
    <submittedName>
        <fullName evidence="4 5">Glutaredoxin domain-containing cysteine-rich protein CG31559</fullName>
    </submittedName>
    <submittedName>
        <fullName evidence="6">Glutaredoxin domain-containing cysteine-rich protein CG31559-like isoform X2</fullName>
    </submittedName>
</protein>
<evidence type="ECO:0000259" key="2">
    <source>
        <dbReference type="Pfam" id="PF00462"/>
    </source>
</evidence>
<dbReference type="SUPFAM" id="SSF52833">
    <property type="entry name" value="Thioredoxin-like"/>
    <property type="match status" value="1"/>
</dbReference>
<dbReference type="PROSITE" id="PS51354">
    <property type="entry name" value="GLUTAREDOXIN_2"/>
    <property type="match status" value="1"/>
</dbReference>
<evidence type="ECO:0000313" key="3">
    <source>
        <dbReference type="Proteomes" id="UP000085678"/>
    </source>
</evidence>
<evidence type="ECO:0000313" key="4">
    <source>
        <dbReference type="RefSeq" id="XP_013417328.1"/>
    </source>
</evidence>
<dbReference type="OrthoDB" id="423313at2759"/>
<dbReference type="STRING" id="7574.A0A1S3KG43"/>
<dbReference type="Pfam" id="PF23733">
    <property type="entry name" value="GRXCR1-2_C"/>
    <property type="match status" value="1"/>
</dbReference>
<proteinExistence type="predicted"/>
<dbReference type="GeneID" id="106181563"/>
<feature type="domain" description="Glutaredoxin" evidence="2">
    <location>
        <begin position="189"/>
        <end position="255"/>
    </location>
</feature>
<dbReference type="RefSeq" id="XP_013421433.1">
    <property type="nucleotide sequence ID" value="XM_013565979.1"/>
</dbReference>
<feature type="compositionally biased region" description="Basic residues" evidence="1">
    <location>
        <begin position="79"/>
        <end position="88"/>
    </location>
</feature>
<dbReference type="Proteomes" id="UP000085678">
    <property type="component" value="Unplaced"/>
</dbReference>
<dbReference type="InterPro" id="IPR042797">
    <property type="entry name" value="GRXCR1"/>
</dbReference>
<name>A0A1S3KG43_LINAN</name>
<evidence type="ECO:0000313" key="5">
    <source>
        <dbReference type="RefSeq" id="XP_013421433.1"/>
    </source>
</evidence>
<dbReference type="PANTHER" id="PTHR46990">
    <property type="entry name" value="GLUTAREDOXIN DOMAIN-CONTAINING CYSTEINE-RICH PROTEIN 1"/>
    <property type="match status" value="1"/>
</dbReference>
<dbReference type="GeneID" id="106178613"/>
<evidence type="ECO:0000256" key="1">
    <source>
        <dbReference type="SAM" id="MobiDB-lite"/>
    </source>
</evidence>
<dbReference type="InterPro" id="IPR036249">
    <property type="entry name" value="Thioredoxin-like_sf"/>
</dbReference>
<reference evidence="4 5" key="1">
    <citation type="submission" date="2025-04" db="UniProtKB">
        <authorList>
            <consortium name="RefSeq"/>
        </authorList>
    </citation>
    <scope>IDENTIFICATION</scope>
    <source>
        <tissue evidence="4 5">Gonads</tissue>
    </source>
</reference>